<keyword evidence="2" id="KW-1185">Reference proteome</keyword>
<protein>
    <submittedName>
        <fullName evidence="1">Uncharacterized protein</fullName>
    </submittedName>
</protein>
<name>A0ACC0B2M3_CATRO</name>
<proteinExistence type="predicted"/>
<dbReference type="EMBL" id="CM044704">
    <property type="protein sequence ID" value="KAI5666905.1"/>
    <property type="molecule type" value="Genomic_DNA"/>
</dbReference>
<organism evidence="1 2">
    <name type="scientific">Catharanthus roseus</name>
    <name type="common">Madagascar periwinkle</name>
    <name type="synonym">Vinca rosea</name>
    <dbReference type="NCBI Taxonomy" id="4058"/>
    <lineage>
        <taxon>Eukaryota</taxon>
        <taxon>Viridiplantae</taxon>
        <taxon>Streptophyta</taxon>
        <taxon>Embryophyta</taxon>
        <taxon>Tracheophyta</taxon>
        <taxon>Spermatophyta</taxon>
        <taxon>Magnoliopsida</taxon>
        <taxon>eudicotyledons</taxon>
        <taxon>Gunneridae</taxon>
        <taxon>Pentapetalae</taxon>
        <taxon>asterids</taxon>
        <taxon>lamiids</taxon>
        <taxon>Gentianales</taxon>
        <taxon>Apocynaceae</taxon>
        <taxon>Rauvolfioideae</taxon>
        <taxon>Vinceae</taxon>
        <taxon>Catharanthinae</taxon>
        <taxon>Catharanthus</taxon>
    </lineage>
</organism>
<gene>
    <name evidence="1" type="ORF">M9H77_16758</name>
</gene>
<dbReference type="Proteomes" id="UP001060085">
    <property type="component" value="Linkage Group LG04"/>
</dbReference>
<comment type="caution">
    <text evidence="1">The sequence shown here is derived from an EMBL/GenBank/DDBJ whole genome shotgun (WGS) entry which is preliminary data.</text>
</comment>
<sequence length="194" mass="22020">MGGGSGSGKAHRWFYILHRASIVVANRFNREVFQEQTFRGTPQASERDKKGQYVDFHSDEFWRRFHEARQKVEEEATVTDVHLPDALQLMFIVSSLLDQQRIMRRVVAIVSNVCASFDNYMRRFVDQSHLPYTLISPMMDIMRAAMVAIPSTLSLIVAVEGTSDVVRIYYSTPPLPSIDASCTITIDLPHSPAL</sequence>
<accession>A0ACC0B2M3</accession>
<evidence type="ECO:0000313" key="2">
    <source>
        <dbReference type="Proteomes" id="UP001060085"/>
    </source>
</evidence>
<reference evidence="2" key="1">
    <citation type="journal article" date="2023" name="Nat. Plants">
        <title>Single-cell RNA sequencing provides a high-resolution roadmap for understanding the multicellular compartmentation of specialized metabolism.</title>
        <authorList>
            <person name="Sun S."/>
            <person name="Shen X."/>
            <person name="Li Y."/>
            <person name="Li Y."/>
            <person name="Wang S."/>
            <person name="Li R."/>
            <person name="Zhang H."/>
            <person name="Shen G."/>
            <person name="Guo B."/>
            <person name="Wei J."/>
            <person name="Xu J."/>
            <person name="St-Pierre B."/>
            <person name="Chen S."/>
            <person name="Sun C."/>
        </authorList>
    </citation>
    <scope>NUCLEOTIDE SEQUENCE [LARGE SCALE GENOMIC DNA]</scope>
</reference>
<evidence type="ECO:0000313" key="1">
    <source>
        <dbReference type="EMBL" id="KAI5666905.1"/>
    </source>
</evidence>